<keyword evidence="2" id="KW-1133">Transmembrane helix</keyword>
<evidence type="ECO:0000256" key="2">
    <source>
        <dbReference type="SAM" id="Phobius"/>
    </source>
</evidence>
<evidence type="ECO:0000313" key="4">
    <source>
        <dbReference type="EnsemblPlants" id="Kaladp0055s0479.1.v1.1"/>
    </source>
</evidence>
<reference evidence="4" key="1">
    <citation type="submission" date="2021-01" db="UniProtKB">
        <authorList>
            <consortium name="EnsemblPlants"/>
        </authorList>
    </citation>
    <scope>IDENTIFICATION</scope>
</reference>
<feature type="region of interest" description="Disordered" evidence="1">
    <location>
        <begin position="77"/>
        <end position="101"/>
    </location>
</feature>
<accession>A0A7N1A053</accession>
<evidence type="ECO:0000313" key="5">
    <source>
        <dbReference type="Proteomes" id="UP000594263"/>
    </source>
</evidence>
<keyword evidence="2" id="KW-0812">Transmembrane</keyword>
<organism evidence="4 5">
    <name type="scientific">Kalanchoe fedtschenkoi</name>
    <name type="common">Lavender scallops</name>
    <name type="synonym">South American air plant</name>
    <dbReference type="NCBI Taxonomy" id="63787"/>
    <lineage>
        <taxon>Eukaryota</taxon>
        <taxon>Viridiplantae</taxon>
        <taxon>Streptophyta</taxon>
        <taxon>Embryophyta</taxon>
        <taxon>Tracheophyta</taxon>
        <taxon>Spermatophyta</taxon>
        <taxon>Magnoliopsida</taxon>
        <taxon>eudicotyledons</taxon>
        <taxon>Gunneridae</taxon>
        <taxon>Pentapetalae</taxon>
        <taxon>Saxifragales</taxon>
        <taxon>Crassulaceae</taxon>
        <taxon>Kalanchoe</taxon>
    </lineage>
</organism>
<dbReference type="Gramene" id="Kaladp0055s0479.1.v1.1">
    <property type="protein sequence ID" value="Kaladp0055s0479.1.v1.1"/>
    <property type="gene ID" value="Kaladp0055s0479.v1.1"/>
</dbReference>
<dbReference type="EnsemblPlants" id="Kaladp0055s0479.1.v1.1">
    <property type="protein sequence ID" value="Kaladp0055s0479.1.v1.1"/>
    <property type="gene ID" value="Kaladp0055s0479.v1.1"/>
</dbReference>
<dbReference type="Proteomes" id="UP000594263">
    <property type="component" value="Unplaced"/>
</dbReference>
<feature type="transmembrane region" description="Helical" evidence="2">
    <location>
        <begin position="38"/>
        <end position="55"/>
    </location>
</feature>
<keyword evidence="2" id="KW-0472">Membrane</keyword>
<feature type="domain" description="Ribosomal RNA-processing protein 14/surfeit locus protein 6 C-terminal" evidence="3">
    <location>
        <begin position="56"/>
        <end position="95"/>
    </location>
</feature>
<name>A0A7N1A053_KALFE</name>
<keyword evidence="5" id="KW-1185">Reference proteome</keyword>
<proteinExistence type="predicted"/>
<dbReference type="Pfam" id="PF04935">
    <property type="entry name" value="SURF6"/>
    <property type="match status" value="1"/>
</dbReference>
<feature type="compositionally biased region" description="Basic and acidic residues" evidence="1">
    <location>
        <begin position="77"/>
        <end position="92"/>
    </location>
</feature>
<dbReference type="InterPro" id="IPR029190">
    <property type="entry name" value="Rrp14/SURF6_C"/>
</dbReference>
<evidence type="ECO:0000259" key="3">
    <source>
        <dbReference type="Pfam" id="PF04935"/>
    </source>
</evidence>
<sequence>MKLKLCDNGARRTRLHFEAQGNGWIRCCEYKTLPFNPFSVFVKFSMLLQFYLFYMTKNADKWKDRIETQRKMVTEKLQKRAGNIKDRKEQKREKKLLRPGS</sequence>
<dbReference type="AlphaFoldDB" id="A0A7N1A053"/>
<protein>
    <recommendedName>
        <fullName evidence="3">Ribosomal RNA-processing protein 14/surfeit locus protein 6 C-terminal domain-containing protein</fullName>
    </recommendedName>
</protein>
<evidence type="ECO:0000256" key="1">
    <source>
        <dbReference type="SAM" id="MobiDB-lite"/>
    </source>
</evidence>